<evidence type="ECO:0000313" key="3">
    <source>
        <dbReference type="Proteomes" id="UP000275846"/>
    </source>
</evidence>
<feature type="compositionally biased region" description="Polar residues" evidence="1">
    <location>
        <begin position="191"/>
        <end position="200"/>
    </location>
</feature>
<evidence type="ECO:0000313" key="4">
    <source>
        <dbReference type="WBParaSite" id="SSLN_0001614901-mRNA-1"/>
    </source>
</evidence>
<name>A0A183TGG0_SCHSO</name>
<dbReference type="OrthoDB" id="6326277at2759"/>
<feature type="region of interest" description="Disordered" evidence="1">
    <location>
        <begin position="191"/>
        <end position="212"/>
    </location>
</feature>
<evidence type="ECO:0000313" key="2">
    <source>
        <dbReference type="EMBL" id="VDM01944.1"/>
    </source>
</evidence>
<keyword evidence="3" id="KW-1185">Reference proteome</keyword>
<reference evidence="4" key="1">
    <citation type="submission" date="2016-06" db="UniProtKB">
        <authorList>
            <consortium name="WormBaseParasite"/>
        </authorList>
    </citation>
    <scope>IDENTIFICATION</scope>
</reference>
<accession>A0A183TGG0</accession>
<feature type="region of interest" description="Disordered" evidence="1">
    <location>
        <begin position="140"/>
        <end position="162"/>
    </location>
</feature>
<proteinExistence type="predicted"/>
<dbReference type="AlphaFoldDB" id="A0A183TGG0"/>
<dbReference type="EMBL" id="UYSU01040068">
    <property type="protein sequence ID" value="VDM01944.1"/>
    <property type="molecule type" value="Genomic_DNA"/>
</dbReference>
<dbReference type="WBParaSite" id="SSLN_0001614901-mRNA-1">
    <property type="protein sequence ID" value="SSLN_0001614901-mRNA-1"/>
    <property type="gene ID" value="SSLN_0001614901"/>
</dbReference>
<dbReference type="Proteomes" id="UP000275846">
    <property type="component" value="Unassembled WGS sequence"/>
</dbReference>
<evidence type="ECO:0000256" key="1">
    <source>
        <dbReference type="SAM" id="MobiDB-lite"/>
    </source>
</evidence>
<gene>
    <name evidence="2" type="ORF">SSLN_LOCUS15558</name>
</gene>
<organism evidence="4">
    <name type="scientific">Schistocephalus solidus</name>
    <name type="common">Tapeworm</name>
    <dbReference type="NCBI Taxonomy" id="70667"/>
    <lineage>
        <taxon>Eukaryota</taxon>
        <taxon>Metazoa</taxon>
        <taxon>Spiralia</taxon>
        <taxon>Lophotrochozoa</taxon>
        <taxon>Platyhelminthes</taxon>
        <taxon>Cestoda</taxon>
        <taxon>Eucestoda</taxon>
        <taxon>Diphyllobothriidea</taxon>
        <taxon>Diphyllobothriidae</taxon>
        <taxon>Schistocephalus</taxon>
    </lineage>
</organism>
<protein>
    <submittedName>
        <fullName evidence="2 4">Uncharacterized protein</fullName>
    </submittedName>
</protein>
<reference evidence="2 3" key="2">
    <citation type="submission" date="2018-11" db="EMBL/GenBank/DDBJ databases">
        <authorList>
            <consortium name="Pathogen Informatics"/>
        </authorList>
    </citation>
    <scope>NUCLEOTIDE SEQUENCE [LARGE SCALE GENOMIC DNA]</scope>
    <source>
        <strain evidence="2 3">NST_G2</strain>
    </source>
</reference>
<sequence length="250" mass="26955">MENDTSRSRTGAIQGGYCCSQRDPILRAASAGGGGSRLHLLLDQPPKGRVTRRWCHRCHPERHRGTSACLSQGINDRLMSLLLPLRGDKFATIISPYAPPPPMTSFDAAKDQFYEDLHAILATVPKVDKLIVLGQTGGSQVTSTADQHRQCTSPPNVPTLSTHIPCANRPDRTSSNSVQQQSHKTNFCINNIRSSKPASNPTTTTTPTTDNHFIGAPPSKITDIFLPPPPLAPITPVTTTCLTTITAMAT</sequence>